<dbReference type="HOGENOM" id="CLU_001103_12_0_1"/>
<keyword evidence="12" id="KW-1185">Reference proteome</keyword>
<evidence type="ECO:0000313" key="11">
    <source>
        <dbReference type="EMBL" id="KIM30825.1"/>
    </source>
</evidence>
<reference evidence="11 12" key="1">
    <citation type="submission" date="2014-04" db="EMBL/GenBank/DDBJ databases">
        <authorList>
            <consortium name="DOE Joint Genome Institute"/>
            <person name="Kuo A."/>
            <person name="Zuccaro A."/>
            <person name="Kohler A."/>
            <person name="Nagy L.G."/>
            <person name="Floudas D."/>
            <person name="Copeland A."/>
            <person name="Barry K.W."/>
            <person name="Cichocki N."/>
            <person name="Veneault-Fourrey C."/>
            <person name="LaButti K."/>
            <person name="Lindquist E.A."/>
            <person name="Lipzen A."/>
            <person name="Lundell T."/>
            <person name="Morin E."/>
            <person name="Murat C."/>
            <person name="Sun H."/>
            <person name="Tunlid A."/>
            <person name="Henrissat B."/>
            <person name="Grigoriev I.V."/>
            <person name="Hibbett D.S."/>
            <person name="Martin F."/>
            <person name="Nordberg H.P."/>
            <person name="Cantor M.N."/>
            <person name="Hua S.X."/>
        </authorList>
    </citation>
    <scope>NUCLEOTIDE SEQUENCE [LARGE SCALE GENOMIC DNA]</scope>
    <source>
        <strain evidence="11 12">MAFF 305830</strain>
    </source>
</reference>
<reference evidence="12" key="2">
    <citation type="submission" date="2015-01" db="EMBL/GenBank/DDBJ databases">
        <title>Evolutionary Origins and Diversification of the Mycorrhizal Mutualists.</title>
        <authorList>
            <consortium name="DOE Joint Genome Institute"/>
            <consortium name="Mycorrhizal Genomics Consortium"/>
            <person name="Kohler A."/>
            <person name="Kuo A."/>
            <person name="Nagy L.G."/>
            <person name="Floudas D."/>
            <person name="Copeland A."/>
            <person name="Barry K.W."/>
            <person name="Cichocki N."/>
            <person name="Veneault-Fourrey C."/>
            <person name="LaButti K."/>
            <person name="Lindquist E.A."/>
            <person name="Lipzen A."/>
            <person name="Lundell T."/>
            <person name="Morin E."/>
            <person name="Murat C."/>
            <person name="Riley R."/>
            <person name="Ohm R."/>
            <person name="Sun H."/>
            <person name="Tunlid A."/>
            <person name="Henrissat B."/>
            <person name="Grigoriev I.V."/>
            <person name="Hibbett D.S."/>
            <person name="Martin F."/>
        </authorList>
    </citation>
    <scope>NUCLEOTIDE SEQUENCE [LARGE SCALE GENOMIC DNA]</scope>
    <source>
        <strain evidence="12">MAFF 305830</strain>
    </source>
</reference>
<dbReference type="PROSITE" id="PS51194">
    <property type="entry name" value="HELICASE_CTER"/>
    <property type="match status" value="1"/>
</dbReference>
<dbReference type="InterPro" id="IPR001650">
    <property type="entry name" value="Helicase_C-like"/>
</dbReference>
<keyword evidence="4 7" id="KW-0347">Helicase</keyword>
<dbReference type="GO" id="GO:0043138">
    <property type="term" value="F:3'-5' DNA helicase activity"/>
    <property type="evidence" value="ECO:0007669"/>
    <property type="project" value="UniProtKB-EC"/>
</dbReference>
<dbReference type="PANTHER" id="PTHR13710">
    <property type="entry name" value="DNA HELICASE RECQ FAMILY MEMBER"/>
    <property type="match status" value="1"/>
</dbReference>
<dbReference type="PANTHER" id="PTHR13710:SF152">
    <property type="entry name" value="ATP-DEPENDENT DNA HELICASE Q5"/>
    <property type="match status" value="1"/>
</dbReference>
<evidence type="ECO:0000256" key="4">
    <source>
        <dbReference type="ARBA" id="ARBA00022806"/>
    </source>
</evidence>
<keyword evidence="3 7" id="KW-0378">Hydrolase</keyword>
<name>A0A0C3B1W2_SERVB</name>
<dbReference type="NCBIfam" id="TIGR00614">
    <property type="entry name" value="recQ_fam"/>
    <property type="match status" value="1"/>
</dbReference>
<evidence type="ECO:0000256" key="6">
    <source>
        <dbReference type="ARBA" id="ARBA00034617"/>
    </source>
</evidence>
<dbReference type="SMART" id="SM00487">
    <property type="entry name" value="DEXDc"/>
    <property type="match status" value="1"/>
</dbReference>
<dbReference type="STRING" id="933852.A0A0C3B1W2"/>
<feature type="region of interest" description="Disordered" evidence="8">
    <location>
        <begin position="762"/>
        <end position="784"/>
    </location>
</feature>
<evidence type="ECO:0000256" key="2">
    <source>
        <dbReference type="ARBA" id="ARBA00022741"/>
    </source>
</evidence>
<evidence type="ECO:0000256" key="1">
    <source>
        <dbReference type="ARBA" id="ARBA00005446"/>
    </source>
</evidence>
<feature type="region of interest" description="Disordered" evidence="8">
    <location>
        <begin position="641"/>
        <end position="666"/>
    </location>
</feature>
<dbReference type="GO" id="GO:0003676">
    <property type="term" value="F:nucleic acid binding"/>
    <property type="evidence" value="ECO:0007669"/>
    <property type="project" value="InterPro"/>
</dbReference>
<feature type="domain" description="Helicase C-terminal" evidence="10">
    <location>
        <begin position="317"/>
        <end position="469"/>
    </location>
</feature>
<dbReference type="GO" id="GO:0005694">
    <property type="term" value="C:chromosome"/>
    <property type="evidence" value="ECO:0007669"/>
    <property type="project" value="TreeGrafter"/>
</dbReference>
<gene>
    <name evidence="11" type="ORF">M408DRAFT_327788</name>
</gene>
<evidence type="ECO:0000256" key="5">
    <source>
        <dbReference type="ARBA" id="ARBA00022840"/>
    </source>
</evidence>
<evidence type="ECO:0000259" key="9">
    <source>
        <dbReference type="PROSITE" id="PS51192"/>
    </source>
</evidence>
<dbReference type="GO" id="GO:0009378">
    <property type="term" value="F:four-way junction helicase activity"/>
    <property type="evidence" value="ECO:0007669"/>
    <property type="project" value="TreeGrafter"/>
</dbReference>
<evidence type="ECO:0000256" key="3">
    <source>
        <dbReference type="ARBA" id="ARBA00022801"/>
    </source>
</evidence>
<comment type="similarity">
    <text evidence="1 7">Belongs to the helicase family. RecQ subfamily.</text>
</comment>
<dbReference type="InterPro" id="IPR032284">
    <property type="entry name" value="RecQ_Zn-bd"/>
</dbReference>
<dbReference type="Pfam" id="PF16124">
    <property type="entry name" value="RecQ_Zn_bind"/>
    <property type="match status" value="1"/>
</dbReference>
<dbReference type="AlphaFoldDB" id="A0A0C3B1W2"/>
<keyword evidence="2 7" id="KW-0547">Nucleotide-binding</keyword>
<comment type="subcellular location">
    <subcellularLocation>
        <location evidence="7">Nucleus</location>
    </subcellularLocation>
</comment>
<dbReference type="GO" id="GO:0005524">
    <property type="term" value="F:ATP binding"/>
    <property type="evidence" value="ECO:0007669"/>
    <property type="project" value="UniProtKB-KW"/>
</dbReference>
<evidence type="ECO:0000256" key="7">
    <source>
        <dbReference type="RuleBase" id="RU364117"/>
    </source>
</evidence>
<evidence type="ECO:0000259" key="10">
    <source>
        <dbReference type="PROSITE" id="PS51194"/>
    </source>
</evidence>
<dbReference type="InterPro" id="IPR011545">
    <property type="entry name" value="DEAD/DEAH_box_helicase_dom"/>
</dbReference>
<dbReference type="EMBL" id="KN824283">
    <property type="protein sequence ID" value="KIM30825.1"/>
    <property type="molecule type" value="Genomic_DNA"/>
</dbReference>
<dbReference type="PROSITE" id="PS51192">
    <property type="entry name" value="HELICASE_ATP_BIND_1"/>
    <property type="match status" value="1"/>
</dbReference>
<proteinExistence type="inferred from homology"/>
<evidence type="ECO:0000256" key="8">
    <source>
        <dbReference type="SAM" id="MobiDB-lite"/>
    </source>
</evidence>
<comment type="catalytic activity">
    <reaction evidence="7">
        <text>ATP + H2O = ADP + phosphate + H(+)</text>
        <dbReference type="Rhea" id="RHEA:13065"/>
        <dbReference type="ChEBI" id="CHEBI:15377"/>
        <dbReference type="ChEBI" id="CHEBI:15378"/>
        <dbReference type="ChEBI" id="CHEBI:30616"/>
        <dbReference type="ChEBI" id="CHEBI:43474"/>
        <dbReference type="ChEBI" id="CHEBI:456216"/>
    </reaction>
</comment>
<keyword evidence="7" id="KW-0539">Nucleus</keyword>
<keyword evidence="5 7" id="KW-0067">ATP-binding</keyword>
<dbReference type="EC" id="5.6.2.4" evidence="7"/>
<dbReference type="CDD" id="cd17920">
    <property type="entry name" value="DEXHc_RecQ"/>
    <property type="match status" value="1"/>
</dbReference>
<feature type="compositionally biased region" description="Acidic residues" evidence="8">
    <location>
        <begin position="36"/>
        <end position="45"/>
    </location>
</feature>
<dbReference type="SUPFAM" id="SSF52540">
    <property type="entry name" value="P-loop containing nucleoside triphosphate hydrolases"/>
    <property type="match status" value="1"/>
</dbReference>
<feature type="region of interest" description="Disordered" evidence="8">
    <location>
        <begin position="532"/>
        <end position="563"/>
    </location>
</feature>
<evidence type="ECO:0000313" key="12">
    <source>
        <dbReference type="Proteomes" id="UP000054097"/>
    </source>
</evidence>
<dbReference type="GO" id="GO:0005737">
    <property type="term" value="C:cytoplasm"/>
    <property type="evidence" value="ECO:0007669"/>
    <property type="project" value="TreeGrafter"/>
</dbReference>
<dbReference type="OrthoDB" id="10261556at2759"/>
<organism evidence="11 12">
    <name type="scientific">Serendipita vermifera MAFF 305830</name>
    <dbReference type="NCBI Taxonomy" id="933852"/>
    <lineage>
        <taxon>Eukaryota</taxon>
        <taxon>Fungi</taxon>
        <taxon>Dikarya</taxon>
        <taxon>Basidiomycota</taxon>
        <taxon>Agaricomycotina</taxon>
        <taxon>Agaricomycetes</taxon>
        <taxon>Sebacinales</taxon>
        <taxon>Serendipitaceae</taxon>
        <taxon>Serendipita</taxon>
    </lineage>
</organism>
<feature type="compositionally biased region" description="Polar residues" evidence="8">
    <location>
        <begin position="643"/>
        <end position="658"/>
    </location>
</feature>
<dbReference type="Gene3D" id="3.40.50.300">
    <property type="entry name" value="P-loop containing nucleotide triphosphate hydrolases"/>
    <property type="match status" value="2"/>
</dbReference>
<comment type="catalytic activity">
    <reaction evidence="6 7">
        <text>Couples ATP hydrolysis with the unwinding of duplex DNA by translocating in the 3'-5' direction.</text>
        <dbReference type="EC" id="5.6.2.4"/>
    </reaction>
</comment>
<dbReference type="InterPro" id="IPR027417">
    <property type="entry name" value="P-loop_NTPase"/>
</dbReference>
<feature type="region of interest" description="Disordered" evidence="8">
    <location>
        <begin position="582"/>
        <end position="609"/>
    </location>
</feature>
<dbReference type="GO" id="GO:0000724">
    <property type="term" value="P:double-strand break repair via homologous recombination"/>
    <property type="evidence" value="ECO:0007669"/>
    <property type="project" value="TreeGrafter"/>
</dbReference>
<dbReference type="Proteomes" id="UP000054097">
    <property type="component" value="Unassembled WGS sequence"/>
</dbReference>
<feature type="region of interest" description="Disordered" evidence="8">
    <location>
        <begin position="32"/>
        <end position="76"/>
    </location>
</feature>
<dbReference type="GO" id="GO:0005634">
    <property type="term" value="C:nucleus"/>
    <property type="evidence" value="ECO:0007669"/>
    <property type="project" value="UniProtKB-SubCell"/>
</dbReference>
<protein>
    <recommendedName>
        <fullName evidence="7">ATP-dependent DNA helicase</fullName>
        <ecNumber evidence="7">5.6.2.4</ecNumber>
    </recommendedName>
</protein>
<accession>A0A0C3B1W2</accession>
<dbReference type="InterPro" id="IPR014001">
    <property type="entry name" value="Helicase_ATP-bd"/>
</dbReference>
<feature type="domain" description="Helicase ATP-binding" evidence="9">
    <location>
        <begin position="118"/>
        <end position="288"/>
    </location>
</feature>
<dbReference type="Pfam" id="PF00270">
    <property type="entry name" value="DEAD"/>
    <property type="match status" value="1"/>
</dbReference>
<dbReference type="Pfam" id="PF00271">
    <property type="entry name" value="Helicase_C"/>
    <property type="match status" value="1"/>
</dbReference>
<sequence length="924" mass="102664">MSEDDSFDYDALNLKFDDNLYKPGGLYGSRKVARIEDEEMDEPEEPSPTGSGEHNTSVANLEEASSDWDPKPVSSGMRYPNLQVTQNMLRPQQLRKEKSAAVDLFGKSAYKGKQKDIMEAAVQGADILVVAPTGMGKSMCFQVPAVAEKYGVTIVVSPLLEVAKLRLLKIPAHAFTSETIASEREEIVRDLSSGHPRCRLLYITPEKLCSAETNKLIRKVHAQGELNRLVVDEAHCISEWGTDFRHEYRRLGSFRDQFKDVPVMALTASATPIVQDDIVANLKMSKDHLFKVVHPFNRKNIFYEVQYISPSTFVQDAVKEYILKFHKRRGMPSTGIVYSRTRQSCDEMAQYLRGKGIGAKPYHRGIPSKTLDRTLKEWETEESGTTVVCATVAFGLGIDKGDVRYVIHADLPKSFEGFYQETGRAGRDGDAAKCILFYSREDAVKVQKLVRMSGNKTSDGDNATSGASKAFGLHAEQSLAALVKYAESTSICRHVSICRFFGEKIDPSDKEVATAYCDKFCDICKHPEKTKERKRQLASDDYVGTQRPRLEEEAEGEGPPDAPVLNLPGFRKASDLARQPAPFRAPGIAPPAIDLGTERQGGPSNYAGGTDTKRLKIGLGTSNLLLGKSGSLARRQFKVPTFKTPNLPSDTSNPTPQADVQDEPEVAERDTIVDLGSSEDEVDDVSKPVETVDVRDAPLEKNVAPSALLMSNSTRIIGTSLRVKNRDVFYPAGPTKIKMQEDPASDGEVDDLEAVVAKNRTTTEEQMASVSPGLPDDHTDVEAPFSNKIPVDRRQDNKERLRRAIWKGLNRGVGEDTSEFIWQHLKLPSRGMTDAAITAFSSHAAKELEWYVFGLSSSAPGYEMRIDEQLRGIEVSFGPDPRAKVPWLDRDLEGDDKEDEELELGCDFVKLLRFAVDRWRERPR</sequence>
<dbReference type="InterPro" id="IPR004589">
    <property type="entry name" value="DNA_helicase_ATP-dep_RecQ"/>
</dbReference>
<dbReference type="SMART" id="SM00490">
    <property type="entry name" value="HELICc"/>
    <property type="match status" value="1"/>
</dbReference>
<dbReference type="GO" id="GO:0016887">
    <property type="term" value="F:ATP hydrolysis activity"/>
    <property type="evidence" value="ECO:0007669"/>
    <property type="project" value="RHEA"/>
</dbReference>